<keyword evidence="2" id="KW-1185">Reference proteome</keyword>
<dbReference type="PANTHER" id="PTHR36439">
    <property type="entry name" value="BLL4334 PROTEIN"/>
    <property type="match status" value="1"/>
</dbReference>
<comment type="caution">
    <text evidence="1">The sequence shown here is derived from an EMBL/GenBank/DDBJ whole genome shotgun (WGS) entry which is preliminary data.</text>
</comment>
<organism evidence="1 2">
    <name type="scientific">Polluticaenibacter yanchengensis</name>
    <dbReference type="NCBI Taxonomy" id="3014562"/>
    <lineage>
        <taxon>Bacteria</taxon>
        <taxon>Pseudomonadati</taxon>
        <taxon>Bacteroidota</taxon>
        <taxon>Chitinophagia</taxon>
        <taxon>Chitinophagales</taxon>
        <taxon>Chitinophagaceae</taxon>
        <taxon>Polluticaenibacter</taxon>
    </lineage>
</organism>
<dbReference type="InterPro" id="IPR012545">
    <property type="entry name" value="DUF1697"/>
</dbReference>
<gene>
    <name evidence="1" type="ORF">O3P16_11160</name>
</gene>
<dbReference type="Gene3D" id="3.30.70.1280">
    <property type="entry name" value="SP0830-like domains"/>
    <property type="match status" value="1"/>
</dbReference>
<dbReference type="Proteomes" id="UP001210231">
    <property type="component" value="Unassembled WGS sequence"/>
</dbReference>
<sequence length="180" mass="19814">MMTYIAILRGINVSGKNIIKMAELKTAFTHAGFQKTTTYIQSGNIIFQAAEQNVSVLASEISGLILAHFKLIVPVIVLTVDMLQSIIDQNPFVAQPGRDTGSLHITFLDGPAGDYTADKIEKKKQVEEHYVIGSNAVYLDIPKYGNSKLTNNLFETVLRVTATTRNWKTANEILSIASQL</sequence>
<evidence type="ECO:0000313" key="2">
    <source>
        <dbReference type="Proteomes" id="UP001210231"/>
    </source>
</evidence>
<dbReference type="SUPFAM" id="SSF160379">
    <property type="entry name" value="SP0830-like"/>
    <property type="match status" value="1"/>
</dbReference>
<reference evidence="1 2" key="1">
    <citation type="submission" date="2022-12" db="EMBL/GenBank/DDBJ databases">
        <title>Chitinophagaceae gen. sp. nov., a new member of the family Chitinophagaceae, isolated from soil in a chemical factory.</title>
        <authorList>
            <person name="Ke Z."/>
        </authorList>
    </citation>
    <scope>NUCLEOTIDE SEQUENCE [LARGE SCALE GENOMIC DNA]</scope>
    <source>
        <strain evidence="1 2">LY-5</strain>
    </source>
</reference>
<protein>
    <submittedName>
        <fullName evidence="1">DUF1697 domain-containing protein</fullName>
    </submittedName>
</protein>
<evidence type="ECO:0000313" key="1">
    <source>
        <dbReference type="EMBL" id="MDA3615369.1"/>
    </source>
</evidence>
<accession>A0ABT4UKJ3</accession>
<dbReference type="PANTHER" id="PTHR36439:SF1">
    <property type="entry name" value="DUF1697 DOMAIN-CONTAINING PROTEIN"/>
    <property type="match status" value="1"/>
</dbReference>
<dbReference type="PIRSF" id="PIRSF008502">
    <property type="entry name" value="UCP008502"/>
    <property type="match status" value="1"/>
</dbReference>
<dbReference type="RefSeq" id="WP_407031695.1">
    <property type="nucleotide sequence ID" value="NZ_JAQGEF010000012.1"/>
</dbReference>
<name>A0ABT4UKJ3_9BACT</name>
<dbReference type="EMBL" id="JAQGEF010000012">
    <property type="protein sequence ID" value="MDA3615369.1"/>
    <property type="molecule type" value="Genomic_DNA"/>
</dbReference>
<proteinExistence type="predicted"/>
<dbReference type="Pfam" id="PF08002">
    <property type="entry name" value="DUF1697"/>
    <property type="match status" value="1"/>
</dbReference>